<organism evidence="2 3">
    <name type="scientific">Meganyctiphanes norvegica</name>
    <name type="common">Northern krill</name>
    <name type="synonym">Thysanopoda norvegica</name>
    <dbReference type="NCBI Taxonomy" id="48144"/>
    <lineage>
        <taxon>Eukaryota</taxon>
        <taxon>Metazoa</taxon>
        <taxon>Ecdysozoa</taxon>
        <taxon>Arthropoda</taxon>
        <taxon>Crustacea</taxon>
        <taxon>Multicrustacea</taxon>
        <taxon>Malacostraca</taxon>
        <taxon>Eumalacostraca</taxon>
        <taxon>Eucarida</taxon>
        <taxon>Euphausiacea</taxon>
        <taxon>Euphausiidae</taxon>
        <taxon>Meganyctiphanes</taxon>
    </lineage>
</organism>
<name>A0AAV2SJ87_MEGNR</name>
<feature type="compositionally biased region" description="Polar residues" evidence="1">
    <location>
        <begin position="381"/>
        <end position="390"/>
    </location>
</feature>
<sequence>SQSAGHAGAAAPLPLSANGETSRTRIALEPAATASVSLDLCNDGTPDAAAGVYSPYTRVYNIPAIKNTSSSLTDPNNTTSRASSPHLPAYNPVSHLDVGDHKPKFMRPKLTRSSTLPSPETEHPPIQRSSSLDQESDDLWLHPNDRKAHYFSTTNLHIRDLFSQTIEHHSDSDDSFSHSDSDSSEEVIIDGSNRKRRITQILAPIIHRNSKLIEIVSEGAMRIQDSRQKIPKDTSQDVVLMIDGNEDMSSPKSDIDSKTDKILSESKSYLKENNIKEVMSENQVEYSEVSIDIGDNQLSESNVSNHVAHNARRSSNPEIPNTSNPLFKSMSVGNEMGSVLNNLSDHQNKENQLVPALRKRSISKNSKDRVSWQADDEIPSEDNSNSKYDLERQSSMPTMPVFLDSEKGNESPSFLRKILNSRFMKLGRTDSIRSNISNPFQNKDEGLFRSNSENYNYRRRQKLHNSPERRRGIVRSRSDDH</sequence>
<feature type="non-terminal residue" evidence="2">
    <location>
        <position position="481"/>
    </location>
</feature>
<gene>
    <name evidence="2" type="ORF">MNOR_LOCUS37003</name>
</gene>
<proteinExistence type="predicted"/>
<feature type="non-terminal residue" evidence="2">
    <location>
        <position position="1"/>
    </location>
</feature>
<feature type="compositionally biased region" description="Basic and acidic residues" evidence="1">
    <location>
        <begin position="169"/>
        <end position="181"/>
    </location>
</feature>
<evidence type="ECO:0000313" key="3">
    <source>
        <dbReference type="Proteomes" id="UP001497623"/>
    </source>
</evidence>
<comment type="caution">
    <text evidence="2">The sequence shown here is derived from an EMBL/GenBank/DDBJ whole genome shotgun (WGS) entry which is preliminary data.</text>
</comment>
<feature type="region of interest" description="Disordered" evidence="1">
    <location>
        <begin position="354"/>
        <end position="390"/>
    </location>
</feature>
<feature type="compositionally biased region" description="Polar residues" evidence="1">
    <location>
        <begin position="307"/>
        <end position="326"/>
    </location>
</feature>
<feature type="compositionally biased region" description="Low complexity" evidence="1">
    <location>
        <begin position="1"/>
        <end position="17"/>
    </location>
</feature>
<reference evidence="2 3" key="1">
    <citation type="submission" date="2024-05" db="EMBL/GenBank/DDBJ databases">
        <authorList>
            <person name="Wallberg A."/>
        </authorList>
    </citation>
    <scope>NUCLEOTIDE SEQUENCE [LARGE SCALE GENOMIC DNA]</scope>
</reference>
<feature type="region of interest" description="Disordered" evidence="1">
    <location>
        <begin position="169"/>
        <end position="188"/>
    </location>
</feature>
<evidence type="ECO:0000313" key="2">
    <source>
        <dbReference type="EMBL" id="CAL4194925.1"/>
    </source>
</evidence>
<feature type="region of interest" description="Disordered" evidence="1">
    <location>
        <begin position="432"/>
        <end position="481"/>
    </location>
</feature>
<keyword evidence="3" id="KW-1185">Reference proteome</keyword>
<feature type="compositionally biased region" description="Polar residues" evidence="1">
    <location>
        <begin position="432"/>
        <end position="441"/>
    </location>
</feature>
<dbReference type="EMBL" id="CAXKWB010071322">
    <property type="protein sequence ID" value="CAL4194925.1"/>
    <property type="molecule type" value="Genomic_DNA"/>
</dbReference>
<feature type="compositionally biased region" description="Basic and acidic residues" evidence="1">
    <location>
        <begin position="465"/>
        <end position="481"/>
    </location>
</feature>
<accession>A0AAV2SJ87</accession>
<dbReference type="AlphaFoldDB" id="A0AAV2SJ87"/>
<feature type="region of interest" description="Disordered" evidence="1">
    <location>
        <begin position="307"/>
        <end position="332"/>
    </location>
</feature>
<protein>
    <submittedName>
        <fullName evidence="2">Uncharacterized protein</fullName>
    </submittedName>
</protein>
<dbReference type="Proteomes" id="UP001497623">
    <property type="component" value="Unassembled WGS sequence"/>
</dbReference>
<evidence type="ECO:0000256" key="1">
    <source>
        <dbReference type="SAM" id="MobiDB-lite"/>
    </source>
</evidence>
<feature type="region of interest" description="Disordered" evidence="1">
    <location>
        <begin position="67"/>
        <end position="138"/>
    </location>
</feature>
<feature type="region of interest" description="Disordered" evidence="1">
    <location>
        <begin position="1"/>
        <end position="24"/>
    </location>
</feature>
<feature type="compositionally biased region" description="Polar residues" evidence="1">
    <location>
        <begin position="67"/>
        <end position="83"/>
    </location>
</feature>